<feature type="region of interest" description="Disordered" evidence="1">
    <location>
        <begin position="59"/>
        <end position="98"/>
    </location>
</feature>
<sequence>GAPGAAPSSPWRALRRVTLLGRHGGSREEEEEADFPCRPCAPVAAAPRAGAAALLWPAGSSGAGSPQRLAAPPRGETGVGFGIGDGGRGAGDSRQAGSRGPCLVALRAASCWAGRRPQAGPAERAQRGGTQPRAEG</sequence>
<reference evidence="2" key="1">
    <citation type="submission" date="2023-10" db="EMBL/GenBank/DDBJ databases">
        <authorList>
            <person name="Chen Y."/>
            <person name="Shah S."/>
            <person name="Dougan E. K."/>
            <person name="Thang M."/>
            <person name="Chan C."/>
        </authorList>
    </citation>
    <scope>NUCLEOTIDE SEQUENCE [LARGE SCALE GENOMIC DNA]</scope>
</reference>
<name>A0ABN9X734_9DINO</name>
<gene>
    <name evidence="2" type="ORF">PCOR1329_LOCUS72917</name>
</gene>
<accession>A0ABN9X734</accession>
<dbReference type="Proteomes" id="UP001189429">
    <property type="component" value="Unassembled WGS sequence"/>
</dbReference>
<evidence type="ECO:0000313" key="3">
    <source>
        <dbReference type="Proteomes" id="UP001189429"/>
    </source>
</evidence>
<comment type="caution">
    <text evidence="2">The sequence shown here is derived from an EMBL/GenBank/DDBJ whole genome shotgun (WGS) entry which is preliminary data.</text>
</comment>
<organism evidence="2 3">
    <name type="scientific">Prorocentrum cordatum</name>
    <dbReference type="NCBI Taxonomy" id="2364126"/>
    <lineage>
        <taxon>Eukaryota</taxon>
        <taxon>Sar</taxon>
        <taxon>Alveolata</taxon>
        <taxon>Dinophyceae</taxon>
        <taxon>Prorocentrales</taxon>
        <taxon>Prorocentraceae</taxon>
        <taxon>Prorocentrum</taxon>
    </lineage>
</organism>
<feature type="compositionally biased region" description="Gly residues" evidence="1">
    <location>
        <begin position="77"/>
        <end position="90"/>
    </location>
</feature>
<protein>
    <submittedName>
        <fullName evidence="2">Uncharacterized protein</fullName>
    </submittedName>
</protein>
<keyword evidence="3" id="KW-1185">Reference proteome</keyword>
<dbReference type="EMBL" id="CAUYUJ010019780">
    <property type="protein sequence ID" value="CAK0893652.1"/>
    <property type="molecule type" value="Genomic_DNA"/>
</dbReference>
<feature type="non-terminal residue" evidence="2">
    <location>
        <position position="136"/>
    </location>
</feature>
<evidence type="ECO:0000256" key="1">
    <source>
        <dbReference type="SAM" id="MobiDB-lite"/>
    </source>
</evidence>
<evidence type="ECO:0000313" key="2">
    <source>
        <dbReference type="EMBL" id="CAK0893652.1"/>
    </source>
</evidence>
<feature type="region of interest" description="Disordered" evidence="1">
    <location>
        <begin position="114"/>
        <end position="136"/>
    </location>
</feature>
<feature type="non-terminal residue" evidence="2">
    <location>
        <position position="1"/>
    </location>
</feature>
<proteinExistence type="predicted"/>